<evidence type="ECO:0000256" key="4">
    <source>
        <dbReference type="ARBA" id="ARBA00023136"/>
    </source>
</evidence>
<dbReference type="Gene3D" id="1.20.1250.20">
    <property type="entry name" value="MFS general substrate transporter like domains"/>
    <property type="match status" value="1"/>
</dbReference>
<evidence type="ECO:0000256" key="2">
    <source>
        <dbReference type="ARBA" id="ARBA00022692"/>
    </source>
</evidence>
<feature type="transmembrane region" description="Helical" evidence="5">
    <location>
        <begin position="164"/>
        <end position="186"/>
    </location>
</feature>
<name>A0ABW4GQV6_9ACTN</name>
<evidence type="ECO:0000313" key="8">
    <source>
        <dbReference type="Proteomes" id="UP001597097"/>
    </source>
</evidence>
<dbReference type="PANTHER" id="PTHR42718">
    <property type="entry name" value="MAJOR FACILITATOR SUPERFAMILY MULTIDRUG TRANSPORTER MFSC"/>
    <property type="match status" value="1"/>
</dbReference>
<feature type="transmembrane region" description="Helical" evidence="5">
    <location>
        <begin position="400"/>
        <end position="419"/>
    </location>
</feature>
<dbReference type="InterPro" id="IPR011701">
    <property type="entry name" value="MFS"/>
</dbReference>
<dbReference type="Pfam" id="PF07690">
    <property type="entry name" value="MFS_1"/>
    <property type="match status" value="1"/>
</dbReference>
<dbReference type="Proteomes" id="UP001597097">
    <property type="component" value="Unassembled WGS sequence"/>
</dbReference>
<proteinExistence type="predicted"/>
<organism evidence="7 8">
    <name type="scientific">Nonomuraea guangzhouensis</name>
    <dbReference type="NCBI Taxonomy" id="1291555"/>
    <lineage>
        <taxon>Bacteria</taxon>
        <taxon>Bacillati</taxon>
        <taxon>Actinomycetota</taxon>
        <taxon>Actinomycetes</taxon>
        <taxon>Streptosporangiales</taxon>
        <taxon>Streptosporangiaceae</taxon>
        <taxon>Nonomuraea</taxon>
    </lineage>
</organism>
<feature type="transmembrane region" description="Helical" evidence="5">
    <location>
        <begin position="354"/>
        <end position="379"/>
    </location>
</feature>
<accession>A0ABW4GQV6</accession>
<dbReference type="EMBL" id="JBHUCM010000045">
    <property type="protein sequence ID" value="MFD1544870.1"/>
    <property type="molecule type" value="Genomic_DNA"/>
</dbReference>
<feature type="transmembrane region" description="Helical" evidence="5">
    <location>
        <begin position="76"/>
        <end position="102"/>
    </location>
</feature>
<evidence type="ECO:0000313" key="7">
    <source>
        <dbReference type="EMBL" id="MFD1544870.1"/>
    </source>
</evidence>
<sequence length="459" mass="45569">MTASVRHRLALLASVGGAMIVALDGTVLIVAQPSLQRGLGASIAQVQWTNTAYLLAVAALLVIAGRLGDRYGHRRLLFAGVLGFAAASAGIALAPGVGWVIALRAVQGVFGALLQPATLALLRLAYPAERLGRAIAVRTSAIGVAAATGPLLGGVLVTNLGWRAVFVVNIPIALAIAALTLAVRVPAPDRTGSQRLDLTGAALLAGTLALLVHTLVALPARGWTAPTLLELAATAAGAAALVVRERRGTQPIVPPAVARSLPVTASMAILLLVTAGLFGALFVATFYLQDTLGLDPLAGGLLVLPMTALMVAGAPVAAAALRRFGPRHTAIAGTVLLVLGIAALSRLGPAGVSVATGVSFAVLGAGFATVMVTATGTVVGDAPPGYAGVVGGLKQTAMNIGPTLGIAVATSVMLISSPATAMGPALLVLAALAALALLPASLLPRTGSSTTPVPARSSD</sequence>
<dbReference type="PROSITE" id="PS50850">
    <property type="entry name" value="MFS"/>
    <property type="match status" value="1"/>
</dbReference>
<keyword evidence="3 5" id="KW-1133">Transmembrane helix</keyword>
<gene>
    <name evidence="7" type="ORF">ACFSJ0_48050</name>
</gene>
<keyword evidence="4 5" id="KW-0472">Membrane</keyword>
<dbReference type="CDD" id="cd17321">
    <property type="entry name" value="MFS_MMR_MDR_like"/>
    <property type="match status" value="1"/>
</dbReference>
<feature type="transmembrane region" description="Helical" evidence="5">
    <location>
        <begin position="263"/>
        <end position="288"/>
    </location>
</feature>
<feature type="transmembrane region" description="Helical" evidence="5">
    <location>
        <begin position="425"/>
        <end position="443"/>
    </location>
</feature>
<dbReference type="PANTHER" id="PTHR42718:SF42">
    <property type="entry name" value="EXPORT PROTEIN"/>
    <property type="match status" value="1"/>
</dbReference>
<feature type="transmembrane region" description="Helical" evidence="5">
    <location>
        <begin position="9"/>
        <end position="31"/>
    </location>
</feature>
<feature type="transmembrane region" description="Helical" evidence="5">
    <location>
        <begin position="135"/>
        <end position="158"/>
    </location>
</feature>
<comment type="caution">
    <text evidence="7">The sequence shown here is derived from an EMBL/GenBank/DDBJ whole genome shotgun (WGS) entry which is preliminary data.</text>
</comment>
<comment type="subcellular location">
    <subcellularLocation>
        <location evidence="1">Cell membrane</location>
        <topology evidence="1">Multi-pass membrane protein</topology>
    </subcellularLocation>
</comment>
<evidence type="ECO:0000256" key="3">
    <source>
        <dbReference type="ARBA" id="ARBA00022989"/>
    </source>
</evidence>
<feature type="transmembrane region" description="Helical" evidence="5">
    <location>
        <begin position="198"/>
        <end position="217"/>
    </location>
</feature>
<feature type="transmembrane region" description="Helical" evidence="5">
    <location>
        <begin position="300"/>
        <end position="321"/>
    </location>
</feature>
<evidence type="ECO:0000256" key="1">
    <source>
        <dbReference type="ARBA" id="ARBA00004651"/>
    </source>
</evidence>
<dbReference type="InterPro" id="IPR036259">
    <property type="entry name" value="MFS_trans_sf"/>
</dbReference>
<dbReference type="InterPro" id="IPR020846">
    <property type="entry name" value="MFS_dom"/>
</dbReference>
<dbReference type="RefSeq" id="WP_308126904.1">
    <property type="nucleotide sequence ID" value="NZ_JAHKRM010000005.1"/>
</dbReference>
<reference evidence="8" key="1">
    <citation type="journal article" date="2019" name="Int. J. Syst. Evol. Microbiol.">
        <title>The Global Catalogue of Microorganisms (GCM) 10K type strain sequencing project: providing services to taxonomists for standard genome sequencing and annotation.</title>
        <authorList>
            <consortium name="The Broad Institute Genomics Platform"/>
            <consortium name="The Broad Institute Genome Sequencing Center for Infectious Disease"/>
            <person name="Wu L."/>
            <person name="Ma J."/>
        </authorList>
    </citation>
    <scope>NUCLEOTIDE SEQUENCE [LARGE SCALE GENOMIC DNA]</scope>
    <source>
        <strain evidence="8">CGMCC 1.15399</strain>
    </source>
</reference>
<feature type="transmembrane region" description="Helical" evidence="5">
    <location>
        <begin position="51"/>
        <end position="69"/>
    </location>
</feature>
<evidence type="ECO:0000256" key="5">
    <source>
        <dbReference type="SAM" id="Phobius"/>
    </source>
</evidence>
<feature type="domain" description="Major facilitator superfamily (MFS) profile" evidence="6">
    <location>
        <begin position="10"/>
        <end position="448"/>
    </location>
</feature>
<dbReference type="Gene3D" id="1.20.1720.10">
    <property type="entry name" value="Multidrug resistance protein D"/>
    <property type="match status" value="1"/>
</dbReference>
<feature type="transmembrane region" description="Helical" evidence="5">
    <location>
        <begin position="328"/>
        <end position="348"/>
    </location>
</feature>
<dbReference type="SUPFAM" id="SSF103473">
    <property type="entry name" value="MFS general substrate transporter"/>
    <property type="match status" value="1"/>
</dbReference>
<keyword evidence="8" id="KW-1185">Reference proteome</keyword>
<protein>
    <submittedName>
        <fullName evidence="7">MFS transporter</fullName>
    </submittedName>
</protein>
<evidence type="ECO:0000259" key="6">
    <source>
        <dbReference type="PROSITE" id="PS50850"/>
    </source>
</evidence>
<keyword evidence="2 5" id="KW-0812">Transmembrane</keyword>